<keyword evidence="4 10" id="KW-0479">Metal-binding</keyword>
<comment type="catalytic activity">
    <reaction evidence="10">
        <text>5-amino-1-(5-phospho-beta-D-ribosyl)imidazole + S-adenosyl-L-methionine = 4-amino-2-methyl-5-(phosphooxymethyl)pyrimidine + CO + 5'-deoxyadenosine + formate + L-methionine + 3 H(+)</text>
        <dbReference type="Rhea" id="RHEA:24840"/>
        <dbReference type="ChEBI" id="CHEBI:15378"/>
        <dbReference type="ChEBI" id="CHEBI:15740"/>
        <dbReference type="ChEBI" id="CHEBI:17245"/>
        <dbReference type="ChEBI" id="CHEBI:17319"/>
        <dbReference type="ChEBI" id="CHEBI:57844"/>
        <dbReference type="ChEBI" id="CHEBI:58354"/>
        <dbReference type="ChEBI" id="CHEBI:59789"/>
        <dbReference type="ChEBI" id="CHEBI:137981"/>
        <dbReference type="EC" id="4.1.99.17"/>
    </reaction>
</comment>
<dbReference type="RefSeq" id="WP_028257677.1">
    <property type="nucleotide sequence ID" value="NZ_JRNT01000006.1"/>
</dbReference>
<evidence type="ECO:0000256" key="4">
    <source>
        <dbReference type="ARBA" id="ARBA00022723"/>
    </source>
</evidence>
<keyword evidence="8 10" id="KW-0411">Iron-sulfur</keyword>
<dbReference type="PANTHER" id="PTHR30557">
    <property type="entry name" value="THIAMINE BIOSYNTHESIS PROTEIN THIC"/>
    <property type="match status" value="1"/>
</dbReference>
<evidence type="ECO:0000313" key="11">
    <source>
        <dbReference type="EMBL" id="KGF47997.1"/>
    </source>
</evidence>
<dbReference type="SFLD" id="SFLDS00113">
    <property type="entry name" value="Radical_SAM_Phosphomethylpyrim"/>
    <property type="match status" value="1"/>
</dbReference>
<organism evidence="11 12">
    <name type="scientific">Veillonella montpellierensis DNF00314</name>
    <dbReference type="NCBI Taxonomy" id="1401067"/>
    <lineage>
        <taxon>Bacteria</taxon>
        <taxon>Bacillati</taxon>
        <taxon>Bacillota</taxon>
        <taxon>Negativicutes</taxon>
        <taxon>Veillonellales</taxon>
        <taxon>Veillonellaceae</taxon>
        <taxon>Veillonella</taxon>
    </lineage>
</organism>
<comment type="similarity">
    <text evidence="10">Belongs to the ThiC family.</text>
</comment>
<keyword evidence="6 10" id="KW-0784">Thiamine biosynthesis</keyword>
<keyword evidence="9 10" id="KW-0456">Lyase</keyword>
<dbReference type="FunFam" id="3.20.20.540:FF:000001">
    <property type="entry name" value="Phosphomethylpyrimidine synthase"/>
    <property type="match status" value="1"/>
</dbReference>
<feature type="binding site" evidence="10">
    <location>
        <position position="70"/>
    </location>
    <ligand>
        <name>substrate</name>
    </ligand>
</feature>
<dbReference type="AlphaFoldDB" id="A0A096BZ12"/>
<evidence type="ECO:0000256" key="1">
    <source>
        <dbReference type="ARBA" id="ARBA00003175"/>
    </source>
</evidence>
<feature type="binding site" evidence="10">
    <location>
        <begin position="227"/>
        <end position="230"/>
    </location>
    <ligand>
        <name>substrate</name>
    </ligand>
</feature>
<comment type="pathway">
    <text evidence="10">Cofactor biosynthesis; thiamine diphosphate biosynthesis.</text>
</comment>
<dbReference type="GO" id="GO:0008270">
    <property type="term" value="F:zinc ion binding"/>
    <property type="evidence" value="ECO:0007669"/>
    <property type="project" value="UniProtKB-UniRule"/>
</dbReference>
<feature type="binding site" evidence="10">
    <location>
        <position position="415"/>
    </location>
    <ligand>
        <name>[4Fe-4S] cluster</name>
        <dbReference type="ChEBI" id="CHEBI:49883"/>
        <note>4Fe-4S-S-AdoMet</note>
    </ligand>
</feature>
<feature type="binding site" evidence="10">
    <location>
        <position position="334"/>
    </location>
    <ligand>
        <name>Zn(2+)</name>
        <dbReference type="ChEBI" id="CHEBI:29105"/>
    </ligand>
</feature>
<dbReference type="NCBIfam" id="TIGR00190">
    <property type="entry name" value="thiC"/>
    <property type="match status" value="1"/>
</dbReference>
<sequence length="436" mass="48020">MNSYTTQMDAARKGIITEQMKIVARKEFRPVEEIRQLVAEGKVVICANKNHTSLDPEGIGSMLRTKINVNLGVSRDCKDYDIEMQKVMKAVELGAESIMDLSSHGNTEPFRVKLTTECPAMIGTVPIYDSVIHHQKDLAELTAKDFIDVVRLHAENGVDFVTLHCGITRKTIEQIRKHKRKMNIVSRGGSLVFAWMSMTGKENPFYEYFDDILDICEEYDMTISLGDACRPGCLADATDVCQIEELVRLGELTKRAWAHNVQVIVEGPGHVPLNQVAANMQVQQTICMGAPFYVLGPLVTDIAPGYDHITAAIGGAVAAMNGAAFLCYVTPAEHLALPNVDDVKQGIIASKIAAHAADIAKGVHHARDIDDKMGEARQKLDWEAQYACALDPNTARAIRDSRAPESDHADTCSMCGKFCAVRSMNKALNDEYIDIL</sequence>
<feature type="binding site" evidence="10">
    <location>
        <position position="412"/>
    </location>
    <ligand>
        <name>[4Fe-4S] cluster</name>
        <dbReference type="ChEBI" id="CHEBI:49883"/>
        <note>4Fe-4S-S-AdoMet</note>
    </ligand>
</feature>
<name>A0A096BZ12_9FIRM</name>
<keyword evidence="7 10" id="KW-0408">Iron</keyword>
<dbReference type="PANTHER" id="PTHR30557:SF1">
    <property type="entry name" value="PHOSPHOMETHYLPYRIMIDINE SYNTHASE, CHLOROPLASTIC"/>
    <property type="match status" value="1"/>
</dbReference>
<keyword evidence="3 10" id="KW-0949">S-adenosyl-L-methionine</keyword>
<comment type="function">
    <text evidence="1 10">Catalyzes the synthesis of the hydroxymethylpyrimidine phosphate (HMP-P) moiety of thiamine from aminoimidazole ribotide (AIR) in a radical S-adenosyl-L-methionine (SAM)-dependent reaction.</text>
</comment>
<evidence type="ECO:0000256" key="6">
    <source>
        <dbReference type="ARBA" id="ARBA00022977"/>
    </source>
</evidence>
<dbReference type="GO" id="GO:0005829">
    <property type="term" value="C:cytosol"/>
    <property type="evidence" value="ECO:0007669"/>
    <property type="project" value="TreeGrafter"/>
</dbReference>
<dbReference type="SFLD" id="SFLDG01114">
    <property type="entry name" value="phosphomethylpyrimidine_syntha"/>
    <property type="match status" value="1"/>
</dbReference>
<dbReference type="eggNOG" id="COG0422">
    <property type="taxonomic scope" value="Bacteria"/>
</dbReference>
<evidence type="ECO:0000256" key="2">
    <source>
        <dbReference type="ARBA" id="ARBA00022485"/>
    </source>
</evidence>
<dbReference type="InterPro" id="IPR002817">
    <property type="entry name" value="ThiC/BzaA/B"/>
</dbReference>
<feature type="binding site" evidence="10">
    <location>
        <position position="293"/>
    </location>
    <ligand>
        <name>substrate</name>
    </ligand>
</feature>
<feature type="binding site" evidence="10">
    <location>
        <position position="270"/>
    </location>
    <ligand>
        <name>Zn(2+)</name>
        <dbReference type="ChEBI" id="CHEBI:29105"/>
    </ligand>
</feature>
<dbReference type="SFLD" id="SFLDF00407">
    <property type="entry name" value="phosphomethylpyrimidine_syntha"/>
    <property type="match status" value="1"/>
</dbReference>
<keyword evidence="2 10" id="KW-0004">4Fe-4S</keyword>
<feature type="binding site" evidence="10">
    <location>
        <position position="164"/>
    </location>
    <ligand>
        <name>substrate</name>
    </ligand>
</feature>
<dbReference type="NCBIfam" id="NF009895">
    <property type="entry name" value="PRK13352.1"/>
    <property type="match status" value="1"/>
</dbReference>
<feature type="binding site" evidence="10">
    <location>
        <begin position="186"/>
        <end position="188"/>
    </location>
    <ligand>
        <name>substrate</name>
    </ligand>
</feature>
<dbReference type="GO" id="GO:0051539">
    <property type="term" value="F:4 iron, 4 sulfur cluster binding"/>
    <property type="evidence" value="ECO:0007669"/>
    <property type="project" value="UniProtKB-KW"/>
</dbReference>
<dbReference type="GO" id="GO:0070284">
    <property type="term" value="F:phosphomethylpyrimidine synthase activity"/>
    <property type="evidence" value="ECO:0007669"/>
    <property type="project" value="UniProtKB-EC"/>
</dbReference>
<feature type="binding site" evidence="10">
    <location>
        <position position="99"/>
    </location>
    <ligand>
        <name>substrate</name>
    </ligand>
</feature>
<dbReference type="Pfam" id="PF01964">
    <property type="entry name" value="ThiC_Rad_SAM"/>
    <property type="match status" value="1"/>
</dbReference>
<evidence type="ECO:0000256" key="3">
    <source>
        <dbReference type="ARBA" id="ARBA00022691"/>
    </source>
</evidence>
<keyword evidence="5 10" id="KW-0862">Zinc</keyword>
<gene>
    <name evidence="10" type="primary">thiC</name>
    <name evidence="11" type="ORF">HMPREF0872_02590</name>
</gene>
<dbReference type="GO" id="GO:0009228">
    <property type="term" value="P:thiamine biosynthetic process"/>
    <property type="evidence" value="ECO:0007669"/>
    <property type="project" value="UniProtKB-UniRule"/>
</dbReference>
<dbReference type="Gene3D" id="3.20.20.540">
    <property type="entry name" value="Radical SAM ThiC family, central domain"/>
    <property type="match status" value="1"/>
</dbReference>
<dbReference type="InterPro" id="IPR038521">
    <property type="entry name" value="ThiC/Bza_core_dom"/>
</dbReference>
<proteinExistence type="inferred from homology"/>
<evidence type="ECO:0000256" key="7">
    <source>
        <dbReference type="ARBA" id="ARBA00023004"/>
    </source>
</evidence>
<accession>A0A096BZ12</accession>
<evidence type="ECO:0000256" key="10">
    <source>
        <dbReference type="HAMAP-Rule" id="MF_00089"/>
    </source>
</evidence>
<comment type="cofactor">
    <cofactor evidence="10">
        <name>[4Fe-4S] cluster</name>
        <dbReference type="ChEBI" id="CHEBI:49883"/>
    </cofactor>
    <text evidence="10">Binds 1 [4Fe-4S] cluster per subunit. The cluster is coordinated with 3 cysteines and an exchangeable S-adenosyl-L-methionine.</text>
</comment>
<dbReference type="UniPathway" id="UPA00060"/>
<dbReference type="EC" id="4.1.99.17" evidence="10"/>
<keyword evidence="12" id="KW-1185">Reference proteome</keyword>
<dbReference type="GO" id="GO:0009229">
    <property type="term" value="P:thiamine diphosphate biosynthetic process"/>
    <property type="evidence" value="ECO:0007669"/>
    <property type="project" value="UniProtKB-UniRule"/>
</dbReference>
<dbReference type="HAMAP" id="MF_00089">
    <property type="entry name" value="ThiC"/>
    <property type="match status" value="1"/>
</dbReference>
<reference evidence="11 12" key="1">
    <citation type="submission" date="2014-07" db="EMBL/GenBank/DDBJ databases">
        <authorList>
            <person name="McCorrison J."/>
            <person name="Sanka R."/>
            <person name="Torralba M."/>
            <person name="Gillis M."/>
            <person name="Haft D.H."/>
            <person name="Methe B."/>
            <person name="Sutton G."/>
            <person name="Nelson K.E."/>
        </authorList>
    </citation>
    <scope>NUCLEOTIDE SEQUENCE [LARGE SCALE GENOMIC DNA]</scope>
    <source>
        <strain evidence="11 12">DNF00314</strain>
    </source>
</reference>
<evidence type="ECO:0000256" key="8">
    <source>
        <dbReference type="ARBA" id="ARBA00023014"/>
    </source>
</evidence>
<dbReference type="Proteomes" id="UP000029628">
    <property type="component" value="Unassembled WGS sequence"/>
</dbReference>
<feature type="binding site" evidence="10">
    <location>
        <position position="128"/>
    </location>
    <ligand>
        <name>substrate</name>
    </ligand>
</feature>
<evidence type="ECO:0000313" key="12">
    <source>
        <dbReference type="Proteomes" id="UP000029628"/>
    </source>
</evidence>
<dbReference type="EMBL" id="JRNT01000006">
    <property type="protein sequence ID" value="KGF47997.1"/>
    <property type="molecule type" value="Genomic_DNA"/>
</dbReference>
<evidence type="ECO:0000256" key="5">
    <source>
        <dbReference type="ARBA" id="ARBA00022833"/>
    </source>
</evidence>
<feature type="binding site" evidence="10">
    <location>
        <position position="419"/>
    </location>
    <ligand>
        <name>[4Fe-4S] cluster</name>
        <dbReference type="ChEBI" id="CHEBI:49883"/>
        <note>4Fe-4S-S-AdoMet</note>
    </ligand>
</feature>
<protein>
    <recommendedName>
        <fullName evidence="10">Phosphomethylpyrimidine synthase</fullName>
        <ecNumber evidence="10">4.1.99.17</ecNumber>
    </recommendedName>
    <alternativeName>
        <fullName evidence="10">Hydroxymethylpyrimidine phosphate synthase</fullName>
        <shortName evidence="10">HMP-P synthase</shortName>
        <shortName evidence="10">HMP-phosphate synthase</shortName>
        <shortName evidence="10">HMPP synthase</shortName>
    </alternativeName>
    <alternativeName>
        <fullName evidence="10">Thiamine biosynthesis protein ThiC</fullName>
    </alternativeName>
</protein>
<evidence type="ECO:0000256" key="9">
    <source>
        <dbReference type="ARBA" id="ARBA00023239"/>
    </source>
</evidence>
<feature type="binding site" evidence="10">
    <location>
        <position position="266"/>
    </location>
    <ligand>
        <name>substrate</name>
    </ligand>
</feature>
<comment type="caution">
    <text evidence="11">The sequence shown here is derived from an EMBL/GenBank/DDBJ whole genome shotgun (WGS) entry which is preliminary data.</text>
</comment>
<dbReference type="Gene3D" id="6.10.250.620">
    <property type="match status" value="1"/>
</dbReference>
<dbReference type="InterPro" id="IPR037509">
    <property type="entry name" value="ThiC"/>
</dbReference>